<dbReference type="Proteomes" id="UP000264589">
    <property type="component" value="Unassembled WGS sequence"/>
</dbReference>
<dbReference type="Pfam" id="PF05019">
    <property type="entry name" value="Coq4"/>
    <property type="match status" value="1"/>
</dbReference>
<evidence type="ECO:0000313" key="2">
    <source>
        <dbReference type="Proteomes" id="UP000264589"/>
    </source>
</evidence>
<gene>
    <name evidence="1" type="ORF">DX908_06930</name>
</gene>
<dbReference type="OrthoDB" id="9775927at2"/>
<protein>
    <recommendedName>
        <fullName evidence="3">Ubiquinone biosynthesis protein</fullName>
    </recommendedName>
</protein>
<dbReference type="GO" id="GO:0006744">
    <property type="term" value="P:ubiquinone biosynthetic process"/>
    <property type="evidence" value="ECO:0007669"/>
    <property type="project" value="InterPro"/>
</dbReference>
<evidence type="ECO:0008006" key="3">
    <source>
        <dbReference type="Google" id="ProtNLM"/>
    </source>
</evidence>
<proteinExistence type="predicted"/>
<dbReference type="AlphaFoldDB" id="A0A371RHW9"/>
<dbReference type="InParanoid" id="A0A371RHW9"/>
<sequence>MFQPETFEIFTPRVYPLRALAATLRLINNKEDTSQVYRVTSSLDGPTIERAYQIFRSDPMGAEYLASGRELRDVLSDRDALRALPENSFGRAYLDFVESEGLSPEGFQTEMDGSGEVFDEAGPERQKFLYRVRHTHDLLHVLTGYGRDMIGELCLLAFTRRISGSRALALIVALGQFKAISVFKGYPVRAALKEGGQLGLATERLLLQRWEDLLPLPIETVRERLNIGRPEIYLSIKEKAATRDRDYRQTLTAAEAA</sequence>
<reference evidence="1 2" key="1">
    <citation type="submission" date="2018-08" db="EMBL/GenBank/DDBJ databases">
        <title>Parvularcula sp. SM1705, isolated from surface water of the South Sea China.</title>
        <authorList>
            <person name="Sun L."/>
        </authorList>
    </citation>
    <scope>NUCLEOTIDE SEQUENCE [LARGE SCALE GENOMIC DNA]</scope>
    <source>
        <strain evidence="1 2">SM1705</strain>
    </source>
</reference>
<accession>A0A371RHW9</accession>
<keyword evidence="2" id="KW-1185">Reference proteome</keyword>
<dbReference type="RefSeq" id="WP_116391679.1">
    <property type="nucleotide sequence ID" value="NZ_QUQO01000001.1"/>
</dbReference>
<dbReference type="PANTHER" id="PTHR12922:SF7">
    <property type="entry name" value="UBIQUINONE BIOSYNTHESIS PROTEIN COQ4 HOMOLOG, MITOCHONDRIAL"/>
    <property type="match status" value="1"/>
</dbReference>
<dbReference type="EMBL" id="QUQO01000001">
    <property type="protein sequence ID" value="RFB05048.1"/>
    <property type="molecule type" value="Genomic_DNA"/>
</dbReference>
<evidence type="ECO:0000313" key="1">
    <source>
        <dbReference type="EMBL" id="RFB05048.1"/>
    </source>
</evidence>
<dbReference type="PANTHER" id="PTHR12922">
    <property type="entry name" value="UBIQUINONE BIOSYNTHESIS PROTEIN"/>
    <property type="match status" value="1"/>
</dbReference>
<organism evidence="1 2">
    <name type="scientific">Parvularcula marina</name>
    <dbReference type="NCBI Taxonomy" id="2292771"/>
    <lineage>
        <taxon>Bacteria</taxon>
        <taxon>Pseudomonadati</taxon>
        <taxon>Pseudomonadota</taxon>
        <taxon>Alphaproteobacteria</taxon>
        <taxon>Parvularculales</taxon>
        <taxon>Parvularculaceae</taxon>
        <taxon>Parvularcula</taxon>
    </lineage>
</organism>
<name>A0A371RHW9_9PROT</name>
<dbReference type="InterPro" id="IPR007715">
    <property type="entry name" value="Coq4"/>
</dbReference>
<comment type="caution">
    <text evidence="1">The sequence shown here is derived from an EMBL/GenBank/DDBJ whole genome shotgun (WGS) entry which is preliminary data.</text>
</comment>